<reference evidence="2 3" key="1">
    <citation type="submission" date="2020-01" db="EMBL/GenBank/DDBJ databases">
        <title>Whole-genome sequence of Heliobacterium undosum DSM 13378.</title>
        <authorList>
            <person name="Kyndt J.A."/>
            <person name="Meyer T.E."/>
        </authorList>
    </citation>
    <scope>NUCLEOTIDE SEQUENCE [LARGE SCALE GENOMIC DNA]</scope>
    <source>
        <strain evidence="2 3">DSM 13378</strain>
    </source>
</reference>
<dbReference type="Pfam" id="PF07963">
    <property type="entry name" value="N_methyl"/>
    <property type="match status" value="1"/>
</dbReference>
<feature type="transmembrane region" description="Helical" evidence="1">
    <location>
        <begin position="12"/>
        <end position="35"/>
    </location>
</feature>
<evidence type="ECO:0000313" key="2">
    <source>
        <dbReference type="EMBL" id="MZP31192.1"/>
    </source>
</evidence>
<evidence type="ECO:0000256" key="1">
    <source>
        <dbReference type="SAM" id="Phobius"/>
    </source>
</evidence>
<organism evidence="2 3">
    <name type="scientific">Heliomicrobium undosum</name>
    <dbReference type="NCBI Taxonomy" id="121734"/>
    <lineage>
        <taxon>Bacteria</taxon>
        <taxon>Bacillati</taxon>
        <taxon>Bacillota</taxon>
        <taxon>Clostridia</taxon>
        <taxon>Eubacteriales</taxon>
        <taxon>Heliobacteriaceae</taxon>
        <taxon>Heliomicrobium</taxon>
    </lineage>
</organism>
<keyword evidence="1" id="KW-1133">Transmembrane helix</keyword>
<dbReference type="RefSeq" id="WP_161259713.1">
    <property type="nucleotide sequence ID" value="NZ_WXEY01000028.1"/>
</dbReference>
<proteinExistence type="predicted"/>
<keyword evidence="1" id="KW-0472">Membrane</keyword>
<protein>
    <submittedName>
        <fullName evidence="2">Prepilin-type N-terminal cleavage/methylation domain-containing protein</fullName>
    </submittedName>
</protein>
<name>A0A845L3J3_9FIRM</name>
<dbReference type="PROSITE" id="PS00409">
    <property type="entry name" value="PROKAR_NTER_METHYL"/>
    <property type="match status" value="1"/>
</dbReference>
<gene>
    <name evidence="2" type="ORF">GTO91_15905</name>
</gene>
<dbReference type="Proteomes" id="UP000463470">
    <property type="component" value="Unassembled WGS sequence"/>
</dbReference>
<dbReference type="NCBIfam" id="TIGR02532">
    <property type="entry name" value="IV_pilin_GFxxxE"/>
    <property type="match status" value="1"/>
</dbReference>
<evidence type="ECO:0000313" key="3">
    <source>
        <dbReference type="Proteomes" id="UP000463470"/>
    </source>
</evidence>
<dbReference type="InterPro" id="IPR012902">
    <property type="entry name" value="N_methyl_site"/>
</dbReference>
<sequence length="276" mass="30576">MGRRIKSDERGMTLVEMLTVVAILSISFTAIYAMIQMNTRVLERESKSFEARSGAYDQLNNLLRDAQKARKVDINSLSSPNRTQLVLHNELFTPNGIKTYLLTDADGDGRYVLSIDGTNVSDLQVNRLNGRPFFDMTGKNVLTVAMSYCDSSAHGEETVLETSIASRVYGPLARIDGLTLSSVLTNIRFNPSIFYYSATGQAGVRISLKADYDDNTYDVAAILNGQKKNLSDGDTIEMEALNRGENKLIVTIFPDSPDGVVEEEDKVNYEVLIYGE</sequence>
<dbReference type="AlphaFoldDB" id="A0A845L3J3"/>
<dbReference type="OrthoDB" id="9821438at2"/>
<accession>A0A845L3J3</accession>
<keyword evidence="1" id="KW-0812">Transmembrane</keyword>
<comment type="caution">
    <text evidence="2">The sequence shown here is derived from an EMBL/GenBank/DDBJ whole genome shotgun (WGS) entry which is preliminary data.</text>
</comment>
<keyword evidence="3" id="KW-1185">Reference proteome</keyword>
<dbReference type="EMBL" id="WXEY01000028">
    <property type="protein sequence ID" value="MZP31192.1"/>
    <property type="molecule type" value="Genomic_DNA"/>
</dbReference>